<feature type="region of interest" description="Disordered" evidence="11">
    <location>
        <begin position="1"/>
        <end position="24"/>
    </location>
</feature>
<evidence type="ECO:0000256" key="5">
    <source>
        <dbReference type="ARBA" id="ARBA00038063"/>
    </source>
</evidence>
<feature type="site" description="Stabilizes the basic form of H active site to accept a proton" evidence="8">
    <location>
        <position position="131"/>
    </location>
</feature>
<evidence type="ECO:0000256" key="4">
    <source>
        <dbReference type="ARBA" id="ARBA00022884"/>
    </source>
</evidence>
<dbReference type="NCBIfam" id="TIGR00447">
    <property type="entry name" value="pth"/>
    <property type="match status" value="1"/>
</dbReference>
<evidence type="ECO:0000256" key="8">
    <source>
        <dbReference type="HAMAP-Rule" id="MF_00083"/>
    </source>
</evidence>
<keyword evidence="4 8" id="KW-0694">RNA-binding</keyword>
<comment type="function">
    <text evidence="8">Hydrolyzes ribosome-free peptidyl-tRNAs (with 1 or more amino acids incorporated), which drop off the ribosome during protein synthesis, or as a result of ribosome stalling.</text>
</comment>
<dbReference type="InterPro" id="IPR018171">
    <property type="entry name" value="Pept_tRNA_hydro_CS"/>
</dbReference>
<protein>
    <recommendedName>
        <fullName evidence="7 8">Peptidyl-tRNA hydrolase</fullName>
        <shortName evidence="8">Pth</shortName>
        <ecNumber evidence="1 8">3.1.1.29</ecNumber>
    </recommendedName>
</protein>
<comment type="catalytic activity">
    <reaction evidence="6 8 9">
        <text>an N-acyl-L-alpha-aminoacyl-tRNA + H2O = an N-acyl-L-amino acid + a tRNA + H(+)</text>
        <dbReference type="Rhea" id="RHEA:54448"/>
        <dbReference type="Rhea" id="RHEA-COMP:10123"/>
        <dbReference type="Rhea" id="RHEA-COMP:13883"/>
        <dbReference type="ChEBI" id="CHEBI:15377"/>
        <dbReference type="ChEBI" id="CHEBI:15378"/>
        <dbReference type="ChEBI" id="CHEBI:59874"/>
        <dbReference type="ChEBI" id="CHEBI:78442"/>
        <dbReference type="ChEBI" id="CHEBI:138191"/>
        <dbReference type="EC" id="3.1.1.29"/>
    </reaction>
</comment>
<evidence type="ECO:0000256" key="11">
    <source>
        <dbReference type="SAM" id="MobiDB-lite"/>
    </source>
</evidence>
<dbReference type="AlphaFoldDB" id="A0A368T7S5"/>
<dbReference type="GO" id="GO:0072344">
    <property type="term" value="P:rescue of stalled ribosome"/>
    <property type="evidence" value="ECO:0007669"/>
    <property type="project" value="UniProtKB-UniRule"/>
</dbReference>
<evidence type="ECO:0000256" key="2">
    <source>
        <dbReference type="ARBA" id="ARBA00022555"/>
    </source>
</evidence>
<dbReference type="Proteomes" id="UP000253318">
    <property type="component" value="Unassembled WGS sequence"/>
</dbReference>
<feature type="site" description="Discriminates between blocked and unblocked aminoacyl-tRNA" evidence="8">
    <location>
        <position position="39"/>
    </location>
</feature>
<keyword evidence="3 8" id="KW-0378">Hydrolase</keyword>
<evidence type="ECO:0000256" key="9">
    <source>
        <dbReference type="RuleBase" id="RU000673"/>
    </source>
</evidence>
<comment type="subunit">
    <text evidence="8">Monomer.</text>
</comment>
<feature type="binding site" evidence="8">
    <location>
        <position position="106"/>
    </location>
    <ligand>
        <name>tRNA</name>
        <dbReference type="ChEBI" id="CHEBI:17843"/>
    </ligand>
</feature>
<dbReference type="PANTHER" id="PTHR17224:SF1">
    <property type="entry name" value="PEPTIDYL-TRNA HYDROLASE"/>
    <property type="match status" value="1"/>
</dbReference>
<dbReference type="EC" id="3.1.1.29" evidence="1 8"/>
<dbReference type="EMBL" id="QEIN01000043">
    <property type="protein sequence ID" value="RCV60231.1"/>
    <property type="molecule type" value="Genomic_DNA"/>
</dbReference>
<dbReference type="InterPro" id="IPR001328">
    <property type="entry name" value="Pept_tRNA_hydro"/>
</dbReference>
<sequence length="228" mass="24345">MRGLLSRLLGGHASASPEGRPDREGDVSVEWWLVVGLGNPGPKYAGNRHNAGFMVVDALADRAGARWRAHRSRAEVAEAALPSRPPGAQAAGGVRAVLAKPRTFMNLSGGPVAGLRQYYQVPPERIVVIHDELDIPYGALKLKRGGGSGGHNGLRSITTSLSGPDYIRVRFGIGRPPGRMDPAAYVLKDFGTAERKELDLNIERAADAVETVLTEGLEKAQLIYHTAG</sequence>
<dbReference type="PANTHER" id="PTHR17224">
    <property type="entry name" value="PEPTIDYL-TRNA HYDROLASE"/>
    <property type="match status" value="1"/>
</dbReference>
<organism evidence="12 13">
    <name type="scientific">Marinitenerispora sediminis</name>
    <dbReference type="NCBI Taxonomy" id="1931232"/>
    <lineage>
        <taxon>Bacteria</taxon>
        <taxon>Bacillati</taxon>
        <taxon>Actinomycetota</taxon>
        <taxon>Actinomycetes</taxon>
        <taxon>Streptosporangiales</taxon>
        <taxon>Nocardiopsidaceae</taxon>
        <taxon>Marinitenerispora</taxon>
    </lineage>
</organism>
<comment type="subcellular location">
    <subcellularLocation>
        <location evidence="8">Cytoplasm</location>
    </subcellularLocation>
</comment>
<feature type="binding site" evidence="8">
    <location>
        <position position="44"/>
    </location>
    <ligand>
        <name>tRNA</name>
        <dbReference type="ChEBI" id="CHEBI:17843"/>
    </ligand>
</feature>
<comment type="function">
    <text evidence="8">Catalyzes the release of premature peptidyl moieties from peptidyl-tRNA molecules trapped in stalled 50S ribosomal subunits, and thus maintains levels of free tRNAs and 50S ribosomes.</text>
</comment>
<dbReference type="Pfam" id="PF01195">
    <property type="entry name" value="Pept_tRNA_hydro"/>
    <property type="match status" value="1"/>
</dbReference>
<dbReference type="CDD" id="cd00462">
    <property type="entry name" value="PTH"/>
    <property type="match status" value="1"/>
</dbReference>
<dbReference type="HAMAP" id="MF_00083">
    <property type="entry name" value="Pept_tRNA_hydro_bact"/>
    <property type="match status" value="1"/>
</dbReference>
<dbReference type="OrthoDB" id="9800507at2"/>
<feature type="binding site" evidence="8">
    <location>
        <position position="104"/>
    </location>
    <ligand>
        <name>tRNA</name>
        <dbReference type="ChEBI" id="CHEBI:17843"/>
    </ligand>
</feature>
<comment type="caution">
    <text evidence="12">The sequence shown here is derived from an EMBL/GenBank/DDBJ whole genome shotgun (WGS) entry which is preliminary data.</text>
</comment>
<feature type="binding site" evidence="8">
    <location>
        <position position="152"/>
    </location>
    <ligand>
        <name>tRNA</name>
        <dbReference type="ChEBI" id="CHEBI:17843"/>
    </ligand>
</feature>
<dbReference type="GO" id="GO:0005737">
    <property type="term" value="C:cytoplasm"/>
    <property type="evidence" value="ECO:0007669"/>
    <property type="project" value="UniProtKB-SubCell"/>
</dbReference>
<keyword evidence="8" id="KW-0963">Cytoplasm</keyword>
<evidence type="ECO:0000256" key="10">
    <source>
        <dbReference type="RuleBase" id="RU004320"/>
    </source>
</evidence>
<dbReference type="InterPro" id="IPR036416">
    <property type="entry name" value="Pept_tRNA_hydro_sf"/>
</dbReference>
<evidence type="ECO:0000256" key="6">
    <source>
        <dbReference type="ARBA" id="ARBA00048707"/>
    </source>
</evidence>
<accession>A0A368T7S5</accession>
<dbReference type="GO" id="GO:0004045">
    <property type="term" value="F:peptidyl-tRNA hydrolase activity"/>
    <property type="evidence" value="ECO:0007669"/>
    <property type="project" value="UniProtKB-UniRule"/>
</dbReference>
<evidence type="ECO:0000256" key="7">
    <source>
        <dbReference type="ARBA" id="ARBA00050038"/>
    </source>
</evidence>
<dbReference type="Gene3D" id="3.40.50.1470">
    <property type="entry name" value="Peptidyl-tRNA hydrolase"/>
    <property type="match status" value="1"/>
</dbReference>
<name>A0A368T7S5_9ACTN</name>
<evidence type="ECO:0000256" key="1">
    <source>
        <dbReference type="ARBA" id="ARBA00013260"/>
    </source>
</evidence>
<evidence type="ECO:0000313" key="12">
    <source>
        <dbReference type="EMBL" id="RCV60231.1"/>
    </source>
</evidence>
<evidence type="ECO:0000313" key="13">
    <source>
        <dbReference type="Proteomes" id="UP000253318"/>
    </source>
</evidence>
<dbReference type="GO" id="GO:0006515">
    <property type="term" value="P:protein quality control for misfolded or incompletely synthesized proteins"/>
    <property type="evidence" value="ECO:0007669"/>
    <property type="project" value="UniProtKB-UniRule"/>
</dbReference>
<dbReference type="RefSeq" id="WP_114396634.1">
    <property type="nucleotide sequence ID" value="NZ_QEIM01000014.1"/>
</dbReference>
<dbReference type="PROSITE" id="PS01196">
    <property type="entry name" value="PEPT_TRNA_HYDROL_2"/>
    <property type="match status" value="1"/>
</dbReference>
<evidence type="ECO:0000256" key="3">
    <source>
        <dbReference type="ARBA" id="ARBA00022801"/>
    </source>
</evidence>
<reference evidence="12 13" key="1">
    <citation type="submission" date="2018-04" db="EMBL/GenBank/DDBJ databases">
        <title>Novel actinobacteria from marine sediment.</title>
        <authorList>
            <person name="Ng Z.Y."/>
            <person name="Tan G.Y.A."/>
        </authorList>
    </citation>
    <scope>NUCLEOTIDE SEQUENCE [LARGE SCALE GENOMIC DNA]</scope>
    <source>
        <strain evidence="12 13">TPS81</strain>
    </source>
</reference>
<dbReference type="FunFam" id="3.40.50.1470:FF:000001">
    <property type="entry name" value="Peptidyl-tRNA hydrolase"/>
    <property type="match status" value="1"/>
</dbReference>
<feature type="active site" description="Proton acceptor" evidence="8">
    <location>
        <position position="49"/>
    </location>
</feature>
<keyword evidence="13" id="KW-1185">Reference proteome</keyword>
<proteinExistence type="inferred from homology"/>
<dbReference type="PROSITE" id="PS01195">
    <property type="entry name" value="PEPT_TRNA_HYDROL_1"/>
    <property type="match status" value="1"/>
</dbReference>
<dbReference type="GO" id="GO:0000049">
    <property type="term" value="F:tRNA binding"/>
    <property type="evidence" value="ECO:0007669"/>
    <property type="project" value="UniProtKB-UniRule"/>
</dbReference>
<comment type="similarity">
    <text evidence="5 8 10">Belongs to the PTH family.</text>
</comment>
<keyword evidence="2 8" id="KW-0820">tRNA-binding</keyword>
<dbReference type="SUPFAM" id="SSF53178">
    <property type="entry name" value="Peptidyl-tRNA hydrolase-like"/>
    <property type="match status" value="1"/>
</dbReference>
<gene>
    <name evidence="8" type="primary">pth</name>
    <name evidence="12" type="ORF">DEF24_07560</name>
</gene>